<dbReference type="RefSeq" id="WP_092505014.1">
    <property type="nucleotide sequence ID" value="NZ_LT629695.1"/>
</dbReference>
<evidence type="ECO:0000256" key="1">
    <source>
        <dbReference type="SAM" id="Phobius"/>
    </source>
</evidence>
<accession>A0A1G8EWG7</accession>
<proteinExistence type="predicted"/>
<keyword evidence="3" id="KW-1185">Reference proteome</keyword>
<keyword evidence="1" id="KW-0472">Membrane</keyword>
<dbReference type="STRING" id="399736.SAMN04489720_2221"/>
<dbReference type="EMBL" id="LT629695">
    <property type="protein sequence ID" value="SDH74263.1"/>
    <property type="molecule type" value="Genomic_DNA"/>
</dbReference>
<evidence type="ECO:0000313" key="3">
    <source>
        <dbReference type="Proteomes" id="UP000198822"/>
    </source>
</evidence>
<name>A0A1G8EWG7_9MICO</name>
<gene>
    <name evidence="2" type="ORF">SAMN04489720_2221</name>
</gene>
<dbReference type="Proteomes" id="UP000198822">
    <property type="component" value="Chromosome I"/>
</dbReference>
<protein>
    <recommendedName>
        <fullName evidence="4">Major facilitator superfamily (MFS) profile domain-containing protein</fullName>
    </recommendedName>
</protein>
<feature type="transmembrane region" description="Helical" evidence="1">
    <location>
        <begin position="84"/>
        <end position="104"/>
    </location>
</feature>
<reference evidence="3" key="1">
    <citation type="submission" date="2016-10" db="EMBL/GenBank/DDBJ databases">
        <authorList>
            <person name="Varghese N."/>
            <person name="Submissions S."/>
        </authorList>
    </citation>
    <scope>NUCLEOTIDE SEQUENCE [LARGE SCALE GENOMIC DNA]</scope>
    <source>
        <strain evidence="3">DSM 22002</strain>
    </source>
</reference>
<organism evidence="2 3">
    <name type="scientific">Agrococcus jejuensis</name>
    <dbReference type="NCBI Taxonomy" id="399736"/>
    <lineage>
        <taxon>Bacteria</taxon>
        <taxon>Bacillati</taxon>
        <taxon>Actinomycetota</taxon>
        <taxon>Actinomycetes</taxon>
        <taxon>Micrococcales</taxon>
        <taxon>Microbacteriaceae</taxon>
        <taxon>Agrococcus</taxon>
    </lineage>
</organism>
<feature type="transmembrane region" description="Helical" evidence="1">
    <location>
        <begin position="20"/>
        <end position="38"/>
    </location>
</feature>
<evidence type="ECO:0008006" key="4">
    <source>
        <dbReference type="Google" id="ProtNLM"/>
    </source>
</evidence>
<keyword evidence="1" id="KW-1133">Transmembrane helix</keyword>
<evidence type="ECO:0000313" key="2">
    <source>
        <dbReference type="EMBL" id="SDH74263.1"/>
    </source>
</evidence>
<sequence>MRLADAIRARARGLGRLSLVLVPIGVVGQVVSFLQQVTHLFAPVAGERPGVIAVLVTVTVLGVLGVGCGLLAAASPEGRRTGALGASLGGATLILFLVASAFAWRSLAIF</sequence>
<feature type="transmembrane region" description="Helical" evidence="1">
    <location>
        <begin position="50"/>
        <end position="72"/>
    </location>
</feature>
<dbReference type="AlphaFoldDB" id="A0A1G8EWG7"/>
<keyword evidence="1" id="KW-0812">Transmembrane</keyword>